<dbReference type="EMBL" id="JADBGQ010000001">
    <property type="protein sequence ID" value="KAG5415016.1"/>
    <property type="molecule type" value="Genomic_DNA"/>
</dbReference>
<proteinExistence type="predicted"/>
<comment type="caution">
    <text evidence="1">The sequence shown here is derived from an EMBL/GenBank/DDBJ whole genome shotgun (WGS) entry which is preliminary data.</text>
</comment>
<reference evidence="1 2" key="1">
    <citation type="submission" date="2021-03" db="EMBL/GenBank/DDBJ databases">
        <authorList>
            <person name="King G.J."/>
            <person name="Bancroft I."/>
            <person name="Baten A."/>
            <person name="Bloomfield J."/>
            <person name="Borpatragohain P."/>
            <person name="He Z."/>
            <person name="Irish N."/>
            <person name="Irwin J."/>
            <person name="Liu K."/>
            <person name="Mauleon R.P."/>
            <person name="Moore J."/>
            <person name="Morris R."/>
            <person name="Ostergaard L."/>
            <person name="Wang B."/>
            <person name="Wells R."/>
        </authorList>
    </citation>
    <scope>NUCLEOTIDE SEQUENCE [LARGE SCALE GENOMIC DNA]</scope>
    <source>
        <strain evidence="1">R-o-18</strain>
        <tissue evidence="1">Leaf</tissue>
    </source>
</reference>
<organism evidence="1 2">
    <name type="scientific">Brassica rapa subsp. trilocularis</name>
    <dbReference type="NCBI Taxonomy" id="1813537"/>
    <lineage>
        <taxon>Eukaryota</taxon>
        <taxon>Viridiplantae</taxon>
        <taxon>Streptophyta</taxon>
        <taxon>Embryophyta</taxon>
        <taxon>Tracheophyta</taxon>
        <taxon>Spermatophyta</taxon>
        <taxon>Magnoliopsida</taxon>
        <taxon>eudicotyledons</taxon>
        <taxon>Gunneridae</taxon>
        <taxon>Pentapetalae</taxon>
        <taxon>rosids</taxon>
        <taxon>malvids</taxon>
        <taxon>Brassicales</taxon>
        <taxon>Brassicaceae</taxon>
        <taxon>Brassiceae</taxon>
        <taxon>Brassica</taxon>
    </lineage>
</organism>
<protein>
    <submittedName>
        <fullName evidence="1">Uncharacterized protein</fullName>
    </submittedName>
</protein>
<accession>A0ABQ7NWR0</accession>
<evidence type="ECO:0000313" key="2">
    <source>
        <dbReference type="Proteomes" id="UP000823674"/>
    </source>
</evidence>
<evidence type="ECO:0000313" key="1">
    <source>
        <dbReference type="EMBL" id="KAG5415016.1"/>
    </source>
</evidence>
<name>A0ABQ7NWR0_BRACM</name>
<gene>
    <name evidence="1" type="primary">A01g506560.1_BraROA</name>
    <name evidence="1" type="ORF">IGI04_002583</name>
</gene>
<keyword evidence="2" id="KW-1185">Reference proteome</keyword>
<dbReference type="Proteomes" id="UP000823674">
    <property type="component" value="Chromosome A01"/>
</dbReference>
<sequence>MHFMLEDFPRSLQKVFQNLLSKTDFERLLRRLSEYFSEDFLGSLLMHFMLEDFPGSLPKSSGSLPKSSTQNLSQSLKDFSEDSEDFLESFLMYFMRKDFPQIFQEVFRSFLPKGVQRDDVKCGVQAYLC</sequence>